<evidence type="ECO:0000313" key="3">
    <source>
        <dbReference type="Proteomes" id="UP000826195"/>
    </source>
</evidence>
<proteinExistence type="predicted"/>
<keyword evidence="1" id="KW-0812">Transmembrane</keyword>
<dbReference type="AlphaFoldDB" id="A0AAV7J982"/>
<feature type="transmembrane region" description="Helical" evidence="1">
    <location>
        <begin position="46"/>
        <end position="72"/>
    </location>
</feature>
<accession>A0AAV7J982</accession>
<protein>
    <submittedName>
        <fullName evidence="2">Uncharacterized protein</fullName>
    </submittedName>
</protein>
<organism evidence="2 3">
    <name type="scientific">Cotesia glomerata</name>
    <name type="common">Lepidopteran parasitic wasp</name>
    <name type="synonym">Apanteles glomeratus</name>
    <dbReference type="NCBI Taxonomy" id="32391"/>
    <lineage>
        <taxon>Eukaryota</taxon>
        <taxon>Metazoa</taxon>
        <taxon>Ecdysozoa</taxon>
        <taxon>Arthropoda</taxon>
        <taxon>Hexapoda</taxon>
        <taxon>Insecta</taxon>
        <taxon>Pterygota</taxon>
        <taxon>Neoptera</taxon>
        <taxon>Endopterygota</taxon>
        <taxon>Hymenoptera</taxon>
        <taxon>Apocrita</taxon>
        <taxon>Ichneumonoidea</taxon>
        <taxon>Braconidae</taxon>
        <taxon>Microgastrinae</taxon>
        <taxon>Cotesia</taxon>
    </lineage>
</organism>
<evidence type="ECO:0000313" key="2">
    <source>
        <dbReference type="EMBL" id="KAH0568448.1"/>
    </source>
</evidence>
<comment type="caution">
    <text evidence="2">The sequence shown here is derived from an EMBL/GenBank/DDBJ whole genome shotgun (WGS) entry which is preliminary data.</text>
</comment>
<name>A0AAV7J982_COTGL</name>
<keyword evidence="1" id="KW-0472">Membrane</keyword>
<evidence type="ECO:0000256" key="1">
    <source>
        <dbReference type="SAM" id="Phobius"/>
    </source>
</evidence>
<keyword evidence="3" id="KW-1185">Reference proteome</keyword>
<dbReference type="Proteomes" id="UP000826195">
    <property type="component" value="Unassembled WGS sequence"/>
</dbReference>
<gene>
    <name evidence="2" type="ORF">KQX54_020935</name>
</gene>
<reference evidence="2 3" key="1">
    <citation type="journal article" date="2021" name="J. Hered.">
        <title>A chromosome-level genome assembly of the parasitoid wasp, Cotesia glomerata (Hymenoptera: Braconidae).</title>
        <authorList>
            <person name="Pinto B.J."/>
            <person name="Weis J.J."/>
            <person name="Gamble T."/>
            <person name="Ode P.J."/>
            <person name="Paul R."/>
            <person name="Zaspel J.M."/>
        </authorList>
    </citation>
    <scope>NUCLEOTIDE SEQUENCE [LARGE SCALE GENOMIC DNA]</scope>
    <source>
        <strain evidence="2">CgM1</strain>
    </source>
</reference>
<keyword evidence="1" id="KW-1133">Transmembrane helix</keyword>
<sequence length="86" mass="9881">MAPRTICLPRGWSYMVLQTHDPYRHIPQAVVSGECQTESQNLVPLLLLLLLNVPVHNVIAFPFTSHLLYIIAIGMREELMEKIQDR</sequence>
<dbReference type="EMBL" id="JAHXZJ010000001">
    <property type="protein sequence ID" value="KAH0568448.1"/>
    <property type="molecule type" value="Genomic_DNA"/>
</dbReference>